<sequence>MVAPRRRSDSQRPLLDEEEAADVDDISPTTDDDSTGRIALADPDDDEPKPSGPFLRALNMAPTTRDRWSLGLLAAGIALFLPLTWTLVLTADVAALGYFAPHPPLNALAITLFALGVAPVQPPTPPPGVRALRLATHQRVLAGFAVPLMAVGTSFMWWNKEVHGAAHYTTWHAWFGCATLLWVLVQALVGGLSVWAGGAAFGGGAKAKAVYKYHRLSGYLLIGLSLATAFLAGGYSTWAVSRGPAYTPLRVGAFYIGIPLIAIGLGLRIRTSKMKFA</sequence>
<feature type="transmembrane region" description="Helical" evidence="8">
    <location>
        <begin position="171"/>
        <end position="195"/>
    </location>
</feature>
<evidence type="ECO:0000256" key="5">
    <source>
        <dbReference type="ARBA" id="ARBA00022989"/>
    </source>
</evidence>
<evidence type="ECO:0000256" key="8">
    <source>
        <dbReference type="SAM" id="Phobius"/>
    </source>
</evidence>
<protein>
    <recommendedName>
        <fullName evidence="9">Cytochrome b561 domain-containing protein</fullName>
    </recommendedName>
</protein>
<feature type="transmembrane region" description="Helical" evidence="8">
    <location>
        <begin position="70"/>
        <end position="91"/>
    </location>
</feature>
<accession>A0AAF0YF89</accession>
<evidence type="ECO:0000313" key="11">
    <source>
        <dbReference type="Proteomes" id="UP000827549"/>
    </source>
</evidence>
<feature type="transmembrane region" description="Helical" evidence="8">
    <location>
        <begin position="216"/>
        <end position="240"/>
    </location>
</feature>
<feature type="transmembrane region" description="Helical" evidence="8">
    <location>
        <begin position="252"/>
        <end position="269"/>
    </location>
</feature>
<keyword evidence="11" id="KW-1185">Reference proteome</keyword>
<dbReference type="Pfam" id="PF03188">
    <property type="entry name" value="Cytochrom_B561"/>
    <property type="match status" value="1"/>
</dbReference>
<evidence type="ECO:0000256" key="7">
    <source>
        <dbReference type="SAM" id="MobiDB-lite"/>
    </source>
</evidence>
<dbReference type="AlphaFoldDB" id="A0AAF0YF89"/>
<feature type="domain" description="Cytochrome b561" evidence="9">
    <location>
        <begin position="101"/>
        <end position="233"/>
    </location>
</feature>
<dbReference type="SMART" id="SM00665">
    <property type="entry name" value="B561"/>
    <property type="match status" value="1"/>
</dbReference>
<feature type="compositionally biased region" description="Basic and acidic residues" evidence="7">
    <location>
        <begin position="1"/>
        <end position="10"/>
    </location>
</feature>
<keyword evidence="3 8" id="KW-0812">Transmembrane</keyword>
<evidence type="ECO:0000313" key="10">
    <source>
        <dbReference type="EMBL" id="WOO82433.1"/>
    </source>
</evidence>
<evidence type="ECO:0000256" key="3">
    <source>
        <dbReference type="ARBA" id="ARBA00022692"/>
    </source>
</evidence>
<feature type="transmembrane region" description="Helical" evidence="8">
    <location>
        <begin position="140"/>
        <end position="159"/>
    </location>
</feature>
<comment type="subcellular location">
    <subcellularLocation>
        <location evidence="1">Membrane</location>
    </subcellularLocation>
</comment>
<dbReference type="InterPro" id="IPR006593">
    <property type="entry name" value="Cyt_b561/ferric_Rdtase_TM"/>
</dbReference>
<proteinExistence type="predicted"/>
<evidence type="ECO:0000256" key="2">
    <source>
        <dbReference type="ARBA" id="ARBA00022448"/>
    </source>
</evidence>
<feature type="compositionally biased region" description="Acidic residues" evidence="7">
    <location>
        <begin position="16"/>
        <end position="33"/>
    </location>
</feature>
<evidence type="ECO:0000259" key="9">
    <source>
        <dbReference type="SMART" id="SM00665"/>
    </source>
</evidence>
<organism evidence="10 11">
    <name type="scientific">Vanrija pseudolonga</name>
    <dbReference type="NCBI Taxonomy" id="143232"/>
    <lineage>
        <taxon>Eukaryota</taxon>
        <taxon>Fungi</taxon>
        <taxon>Dikarya</taxon>
        <taxon>Basidiomycota</taxon>
        <taxon>Agaricomycotina</taxon>
        <taxon>Tremellomycetes</taxon>
        <taxon>Trichosporonales</taxon>
        <taxon>Trichosporonaceae</taxon>
        <taxon>Vanrija</taxon>
    </lineage>
</organism>
<dbReference type="EMBL" id="CP086717">
    <property type="protein sequence ID" value="WOO82433.1"/>
    <property type="molecule type" value="Genomic_DNA"/>
</dbReference>
<evidence type="ECO:0000256" key="1">
    <source>
        <dbReference type="ARBA" id="ARBA00004370"/>
    </source>
</evidence>
<name>A0AAF0YF89_9TREE</name>
<dbReference type="Gene3D" id="1.20.120.1770">
    <property type="match status" value="1"/>
</dbReference>
<reference evidence="10" key="1">
    <citation type="submission" date="2023-10" db="EMBL/GenBank/DDBJ databases">
        <authorList>
            <person name="Noh H."/>
        </authorList>
    </citation>
    <scope>NUCLEOTIDE SEQUENCE</scope>
    <source>
        <strain evidence="10">DUCC4014</strain>
    </source>
</reference>
<keyword evidence="2" id="KW-0813">Transport</keyword>
<keyword evidence="4" id="KW-0249">Electron transport</keyword>
<keyword evidence="5 8" id="KW-1133">Transmembrane helix</keyword>
<gene>
    <name evidence="10" type="ORF">LOC62_04G005921</name>
</gene>
<dbReference type="Proteomes" id="UP000827549">
    <property type="component" value="Chromosome 4"/>
</dbReference>
<dbReference type="GeneID" id="87809148"/>
<dbReference type="GO" id="GO:0016020">
    <property type="term" value="C:membrane"/>
    <property type="evidence" value="ECO:0007669"/>
    <property type="project" value="UniProtKB-SubCell"/>
</dbReference>
<feature type="transmembrane region" description="Helical" evidence="8">
    <location>
        <begin position="103"/>
        <end position="120"/>
    </location>
</feature>
<dbReference type="RefSeq" id="XP_062628465.1">
    <property type="nucleotide sequence ID" value="XM_062772481.1"/>
</dbReference>
<keyword evidence="6 8" id="KW-0472">Membrane</keyword>
<evidence type="ECO:0000256" key="4">
    <source>
        <dbReference type="ARBA" id="ARBA00022982"/>
    </source>
</evidence>
<feature type="region of interest" description="Disordered" evidence="7">
    <location>
        <begin position="1"/>
        <end position="54"/>
    </location>
</feature>
<evidence type="ECO:0000256" key="6">
    <source>
        <dbReference type="ARBA" id="ARBA00023136"/>
    </source>
</evidence>